<gene>
    <name evidence="2" type="ORF">TIFTF001_017381</name>
</gene>
<name>A0AA88D6Y0_FICCA</name>
<keyword evidence="3" id="KW-1185">Reference proteome</keyword>
<evidence type="ECO:0000313" key="2">
    <source>
        <dbReference type="EMBL" id="GMN48203.1"/>
    </source>
</evidence>
<dbReference type="AlphaFoldDB" id="A0AA88D6Y0"/>
<evidence type="ECO:0000256" key="1">
    <source>
        <dbReference type="SAM" id="MobiDB-lite"/>
    </source>
</evidence>
<dbReference type="Proteomes" id="UP001187192">
    <property type="component" value="Unassembled WGS sequence"/>
</dbReference>
<feature type="region of interest" description="Disordered" evidence="1">
    <location>
        <begin position="35"/>
        <end position="60"/>
    </location>
</feature>
<dbReference type="EMBL" id="BTGU01000027">
    <property type="protein sequence ID" value="GMN48203.1"/>
    <property type="molecule type" value="Genomic_DNA"/>
</dbReference>
<evidence type="ECO:0000313" key="3">
    <source>
        <dbReference type="Proteomes" id="UP001187192"/>
    </source>
</evidence>
<reference evidence="2" key="1">
    <citation type="submission" date="2023-07" db="EMBL/GenBank/DDBJ databases">
        <title>draft genome sequence of fig (Ficus carica).</title>
        <authorList>
            <person name="Takahashi T."/>
            <person name="Nishimura K."/>
        </authorList>
    </citation>
    <scope>NUCLEOTIDE SEQUENCE</scope>
</reference>
<comment type="caution">
    <text evidence="2">The sequence shown here is derived from an EMBL/GenBank/DDBJ whole genome shotgun (WGS) entry which is preliminary data.</text>
</comment>
<organism evidence="2 3">
    <name type="scientific">Ficus carica</name>
    <name type="common">Common fig</name>
    <dbReference type="NCBI Taxonomy" id="3494"/>
    <lineage>
        <taxon>Eukaryota</taxon>
        <taxon>Viridiplantae</taxon>
        <taxon>Streptophyta</taxon>
        <taxon>Embryophyta</taxon>
        <taxon>Tracheophyta</taxon>
        <taxon>Spermatophyta</taxon>
        <taxon>Magnoliopsida</taxon>
        <taxon>eudicotyledons</taxon>
        <taxon>Gunneridae</taxon>
        <taxon>Pentapetalae</taxon>
        <taxon>rosids</taxon>
        <taxon>fabids</taxon>
        <taxon>Rosales</taxon>
        <taxon>Moraceae</taxon>
        <taxon>Ficeae</taxon>
        <taxon>Ficus</taxon>
    </lineage>
</organism>
<proteinExistence type="predicted"/>
<protein>
    <submittedName>
        <fullName evidence="2">Uncharacterized protein</fullName>
    </submittedName>
</protein>
<sequence length="60" mass="5920">MGWGDAGRARDWGPAGGLGGCRGMGGRGWVLGLGGARGGSPASRLSPATEKTYGGNGNMR</sequence>
<accession>A0AA88D6Y0</accession>